<keyword evidence="11" id="KW-1185">Reference proteome</keyword>
<feature type="region of interest" description="Disordered" evidence="9">
    <location>
        <begin position="1"/>
        <end position="199"/>
    </location>
</feature>
<feature type="region of interest" description="Disordered" evidence="9">
    <location>
        <begin position="976"/>
        <end position="1001"/>
    </location>
</feature>
<feature type="compositionally biased region" description="Pro residues" evidence="9">
    <location>
        <begin position="700"/>
        <end position="711"/>
    </location>
</feature>
<evidence type="ECO:0000256" key="3">
    <source>
        <dbReference type="ARBA" id="ARBA00007112"/>
    </source>
</evidence>
<feature type="region of interest" description="Disordered" evidence="9">
    <location>
        <begin position="342"/>
        <end position="376"/>
    </location>
</feature>
<feature type="compositionally biased region" description="Basic residues" evidence="9">
    <location>
        <begin position="172"/>
        <end position="182"/>
    </location>
</feature>
<feature type="compositionally biased region" description="Basic and acidic residues" evidence="9">
    <location>
        <begin position="520"/>
        <end position="540"/>
    </location>
</feature>
<feature type="region of interest" description="Disordered" evidence="9">
    <location>
        <begin position="878"/>
        <end position="958"/>
    </location>
</feature>
<comment type="caution">
    <text evidence="10">The sequence shown here is derived from an EMBL/GenBank/DDBJ whole genome shotgun (WGS) entry which is preliminary data.</text>
</comment>
<dbReference type="InterPro" id="IPR051195">
    <property type="entry name" value="Fungal_stress_NST1"/>
</dbReference>
<protein>
    <recommendedName>
        <fullName evidence="4 8">Stress response protein NST1</fullName>
    </recommendedName>
</protein>
<feature type="compositionally biased region" description="Acidic residues" evidence="9">
    <location>
        <begin position="141"/>
        <end position="155"/>
    </location>
</feature>
<evidence type="ECO:0000256" key="5">
    <source>
        <dbReference type="ARBA" id="ARBA00022490"/>
    </source>
</evidence>
<organism evidence="10 11">
    <name type="scientific">Lithohypha guttulata</name>
    <dbReference type="NCBI Taxonomy" id="1690604"/>
    <lineage>
        <taxon>Eukaryota</taxon>
        <taxon>Fungi</taxon>
        <taxon>Dikarya</taxon>
        <taxon>Ascomycota</taxon>
        <taxon>Pezizomycotina</taxon>
        <taxon>Eurotiomycetes</taxon>
        <taxon>Chaetothyriomycetidae</taxon>
        <taxon>Chaetothyriales</taxon>
        <taxon>Trichomeriaceae</taxon>
        <taxon>Lithohypha</taxon>
    </lineage>
</organism>
<evidence type="ECO:0000256" key="6">
    <source>
        <dbReference type="ARBA" id="ARBA00023016"/>
    </source>
</evidence>
<feature type="compositionally biased region" description="Polar residues" evidence="9">
    <location>
        <begin position="717"/>
        <end position="727"/>
    </location>
</feature>
<feature type="compositionally biased region" description="Acidic residues" evidence="9">
    <location>
        <begin position="445"/>
        <end position="476"/>
    </location>
</feature>
<dbReference type="InterPro" id="IPR025279">
    <property type="entry name" value="NST1"/>
</dbReference>
<accession>A0ABR0KNM1</accession>
<feature type="region of interest" description="Disordered" evidence="9">
    <location>
        <begin position="427"/>
        <end position="483"/>
    </location>
</feature>
<feature type="compositionally biased region" description="Basic and acidic residues" evidence="9">
    <location>
        <begin position="550"/>
        <end position="697"/>
    </location>
</feature>
<dbReference type="PANTHER" id="PTHR31780">
    <property type="entry name" value="STRESS RESPONSE PROTEIN NST1-RELATED"/>
    <property type="match status" value="1"/>
</dbReference>
<dbReference type="Proteomes" id="UP001345013">
    <property type="component" value="Unassembled WGS sequence"/>
</dbReference>
<evidence type="ECO:0000256" key="2">
    <source>
        <dbReference type="ARBA" id="ARBA00004496"/>
    </source>
</evidence>
<evidence type="ECO:0000256" key="9">
    <source>
        <dbReference type="SAM" id="MobiDB-lite"/>
    </source>
</evidence>
<comment type="subcellular location">
    <subcellularLocation>
        <location evidence="2 8">Cytoplasm</location>
    </subcellularLocation>
</comment>
<evidence type="ECO:0000256" key="4">
    <source>
        <dbReference type="ARBA" id="ARBA00020733"/>
    </source>
</evidence>
<keyword evidence="7 8" id="KW-0175">Coiled coil</keyword>
<comment type="function">
    <text evidence="1 8">May act as a negative regulator of salt tolerance.</text>
</comment>
<evidence type="ECO:0000256" key="1">
    <source>
        <dbReference type="ARBA" id="ARBA00002545"/>
    </source>
</evidence>
<dbReference type="Pfam" id="PF13945">
    <property type="entry name" value="NST1"/>
    <property type="match status" value="1"/>
</dbReference>
<gene>
    <name evidence="10" type="primary">NST1</name>
    <name evidence="10" type="ORF">LTR24_000374</name>
</gene>
<comment type="similarity">
    <text evidence="3 8">Belongs to the NST1 family.</text>
</comment>
<keyword evidence="5 8" id="KW-0963">Cytoplasm</keyword>
<proteinExistence type="inferred from homology"/>
<feature type="compositionally biased region" description="Acidic residues" evidence="9">
    <location>
        <begin position="342"/>
        <end position="370"/>
    </location>
</feature>
<evidence type="ECO:0000313" key="11">
    <source>
        <dbReference type="Proteomes" id="UP001345013"/>
    </source>
</evidence>
<keyword evidence="6 8" id="KW-0346">Stress response</keyword>
<feature type="compositionally biased region" description="Low complexity" evidence="9">
    <location>
        <begin position="10"/>
        <end position="29"/>
    </location>
</feature>
<feature type="compositionally biased region" description="Low complexity" evidence="9">
    <location>
        <begin position="736"/>
        <end position="776"/>
    </location>
</feature>
<reference evidence="10 11" key="1">
    <citation type="submission" date="2023-08" db="EMBL/GenBank/DDBJ databases">
        <title>Black Yeasts Isolated from many extreme environments.</title>
        <authorList>
            <person name="Coleine C."/>
            <person name="Stajich J.E."/>
            <person name="Selbmann L."/>
        </authorList>
    </citation>
    <scope>NUCLEOTIDE SEQUENCE [LARGE SCALE GENOMIC DNA]</scope>
    <source>
        <strain evidence="10 11">CCFEE 5885</strain>
    </source>
</reference>
<feature type="region of interest" description="Disordered" evidence="9">
    <location>
        <begin position="1024"/>
        <end position="1044"/>
    </location>
</feature>
<feature type="region of interest" description="Disordered" evidence="9">
    <location>
        <begin position="520"/>
        <end position="817"/>
    </location>
</feature>
<sequence length="1202" mass="133363">MPSKSKKSKSSQAGPIPKSASAPAATKASQFQQPDDLPPQSIQDDASSPLHEPDSRTGDTTESAGEPMHLPSVNRKKQKRREKEAAKRMAGTQTPVLNGHADSPLQENGQLSAVKQGRGPVKGYFTEETDYVDPDFQNDLADPEDEFYSGDEDADYAQSYMEGPDRSWLNTSKRKKNSRSRSRPNPLPHATSTLQKPFPTLSNAALRSAHKMTSGSDHIWNTSTQAERENIKQFWLELGEDERRSLVRVEKEAVLRKMKEQQKHSCSCSVCGRKRTAIEEELEVLYDAYYQELEQFAHHDNDLPDSPRPMGPPRTPIAYRNQAHPMAGAYPVQGRIHELDENGDELDDEDDYDDEEDDEDEYSDEYEDELPPGPADFFQFGNSLTVKDGILTVADDLLKNDGKHFIDMMEQLAERRMQREEEIHYPAPPLAHQSLRQGHNHPPLDEDDDFDDEEDDEDYDSQEEDDFEGDEMDSMTEEQRMEEGRRMFQIFAARMFEQRVLTAYKEKVAAERQAKLLEELELEKDNSAAREAKKAKDAAKKKEKKLRQKAVKDEEKAKKDAEKAAAEAAAREAEEQKLVEKRAKQEEQRRKREAERKAAEEDRVRKEAEKTQRTQKERERQQEAERKAREAKEREKKQREEQRKREREEREAKEAEAKERRLNEERERKEREAQQRKEKETAAKAEKEAKDRHKAEQAPRPQPVALPPGLAPPARNAQLQSPHQQVATPIMPPGVPASGRSRQPSQPSQQSQQSHSSSPRSQKASAAHSQSSSSPANIPPVQTPATNQLPKNSRHIPPLQHPQPSAPRSPLNNLAHNVGRGGHYPYAYGNMHPVGINGIPTSGPGQMPLGAPMHMYSGPPMGNHQQRFPPNGIHYPPGFNGPRPFQPNQHMPFHHQPPPGTGAIIPPQVQPPVSQPSHSRQPSGSDNASQPTPIARPGPIARPSSTTPDKQKGHAMGHDSAVENITTQLGSSALLDDSDTPFVGQLENRPHPVPIAAPGTGRLGFASTSPFGVGSNSWGPFNNNSPVGHFGQTPRAPSGWGQGAAFEPYGVPPGNGRSHMPRPISVRLMLVQAFRQLAATPGRKTDGYYPASQVLQQVEQIQPPGEPPVSMDEVLNICETEGNVQNGGGIFEVGAGGQLIKFVEDSRRGGLGDIGSPAPIAAPGPPGHQVSSFGNIGQGVQHHNQQQAFRAPGAPGPPRRSD</sequence>
<feature type="compositionally biased region" description="Basic and acidic residues" evidence="9">
    <location>
        <begin position="949"/>
        <end position="958"/>
    </location>
</feature>
<dbReference type="EMBL" id="JAVRRG010000003">
    <property type="protein sequence ID" value="KAK5102143.1"/>
    <property type="molecule type" value="Genomic_DNA"/>
</dbReference>
<feature type="region of interest" description="Disordered" evidence="9">
    <location>
        <begin position="1150"/>
        <end position="1202"/>
    </location>
</feature>
<dbReference type="PANTHER" id="PTHR31780:SF10">
    <property type="entry name" value="LD36051P"/>
    <property type="match status" value="1"/>
</dbReference>
<dbReference type="CDD" id="cd22249">
    <property type="entry name" value="UDM1_RNF168_RNF169-like"/>
    <property type="match status" value="1"/>
</dbReference>
<feature type="compositionally biased region" description="Polar residues" evidence="9">
    <location>
        <begin position="190"/>
        <end position="199"/>
    </location>
</feature>
<name>A0ABR0KNM1_9EURO</name>
<evidence type="ECO:0000256" key="7">
    <source>
        <dbReference type="ARBA" id="ARBA00023054"/>
    </source>
</evidence>
<evidence type="ECO:0000313" key="10">
    <source>
        <dbReference type="EMBL" id="KAK5102143.1"/>
    </source>
</evidence>
<evidence type="ECO:0000256" key="8">
    <source>
        <dbReference type="RuleBase" id="RU049441"/>
    </source>
</evidence>